<gene>
    <name evidence="14" type="ORF">DCAR_011955</name>
</gene>
<keyword evidence="2" id="KW-0813">Transport</keyword>
<feature type="transmembrane region" description="Helical" evidence="12">
    <location>
        <begin position="1496"/>
        <end position="1514"/>
    </location>
</feature>
<keyword evidence="9" id="KW-1071">Ligand-gated ion channel</keyword>
<dbReference type="InterPro" id="IPR015683">
    <property type="entry name" value="Ionotropic_Glu_rcpt"/>
</dbReference>
<proteinExistence type="predicted"/>
<evidence type="ECO:0000256" key="7">
    <source>
        <dbReference type="ARBA" id="ARBA00023170"/>
    </source>
</evidence>
<keyword evidence="10" id="KW-0407">Ion channel</keyword>
<dbReference type="InterPro" id="IPR028082">
    <property type="entry name" value="Peripla_BP_I"/>
</dbReference>
<feature type="transmembrane region" description="Helical" evidence="12">
    <location>
        <begin position="1526"/>
        <end position="1543"/>
    </location>
</feature>
<feature type="domain" description="Ionotropic glutamate receptor C-terminal" evidence="13">
    <location>
        <begin position="1364"/>
        <end position="1705"/>
    </location>
</feature>
<evidence type="ECO:0000313" key="14">
    <source>
        <dbReference type="EMBL" id="KZN03199.1"/>
    </source>
</evidence>
<dbReference type="Gene3D" id="3.40.50.2300">
    <property type="match status" value="4"/>
</dbReference>
<evidence type="ECO:0000256" key="11">
    <source>
        <dbReference type="SAM" id="MobiDB-lite"/>
    </source>
</evidence>
<feature type="transmembrane region" description="Helical" evidence="12">
    <location>
        <begin position="1728"/>
        <end position="1750"/>
    </location>
</feature>
<dbReference type="InterPro" id="IPR001320">
    <property type="entry name" value="Iontro_rcpt_C"/>
</dbReference>
<evidence type="ECO:0000259" key="13">
    <source>
        <dbReference type="SMART" id="SM00079"/>
    </source>
</evidence>
<evidence type="ECO:0000256" key="2">
    <source>
        <dbReference type="ARBA" id="ARBA00022448"/>
    </source>
</evidence>
<evidence type="ECO:0000256" key="9">
    <source>
        <dbReference type="ARBA" id="ARBA00023286"/>
    </source>
</evidence>
<keyword evidence="6 12" id="KW-0472">Membrane</keyword>
<dbReference type="SUPFAM" id="SSF53822">
    <property type="entry name" value="Periplasmic binding protein-like I"/>
    <property type="match status" value="2"/>
</dbReference>
<evidence type="ECO:0000256" key="10">
    <source>
        <dbReference type="ARBA" id="ARBA00023303"/>
    </source>
</evidence>
<evidence type="ECO:0000256" key="5">
    <source>
        <dbReference type="ARBA" id="ARBA00023065"/>
    </source>
</evidence>
<dbReference type="PANTHER" id="PTHR34836">
    <property type="entry name" value="OS06G0188250 PROTEIN"/>
    <property type="match status" value="1"/>
</dbReference>
<dbReference type="GO" id="GO:0016020">
    <property type="term" value="C:membrane"/>
    <property type="evidence" value="ECO:0007669"/>
    <property type="project" value="UniProtKB-SubCell"/>
</dbReference>
<keyword evidence="8" id="KW-0325">Glycoprotein</keyword>
<evidence type="ECO:0000256" key="4">
    <source>
        <dbReference type="ARBA" id="ARBA00022989"/>
    </source>
</evidence>
<sequence>MAARSEGLDSNGGVVEVKIGLIVDLNSSMGVMVESCIAMAQYDFYRSHPSYRTKLAFHTKNSHKALAAASGALELLKNEEVRAILGPLTSPEARFVVELGEKAQVPIVSFSATSSNISPLQSPYFIRTAAADSSQLKAITTLFQGLEWKKVIIVYEDTGYQDGFIRDITHAFREADIRISGMSAVSANDSQILEELNKLKAMAARVFLVHMTSLLGSRVFVHAKAIGMMGKGYGWIMTDESSNLLNSMDDEAIGAMEGVLGIRPYVPKSKNLAFLKRRQEKELQCSKPKAVLNIFGLWAYDAVWALAMAVERIGPINSAFVKQKKRQNASDMASLGSSDVGPVLLKEILSTKFNGLSGEFNLVNGQLQISTFEILHVIGKGERTIGYWTPDRGLSRHPYSSNNSSNYSTSASVLKNIIWPGDTTDKPVDWDLPTSGKKLKVGVPVKEGFTEFVKLEQNPVTKEYSITGFCADIFSEVLEHLPFRIDEPQFIPFQDPRTGKSAGSYNDLLKQLELKEYDLVVADVTILPEREKTVDFSRSYMETEVVMLRQIKYSKGKDIWIFVKPLSSDLWLTIALACIVMGLIIRTLERRVNREQQLGMWVWFPLASLAFPERNRVASKWSKFVLVIWLFTAFIVMQSYTANLSSILTIAQLKRSREKPYCIGFQDGSFVRELLINRLHFNESKMKSYASAEQYHDALSKGCLNGGVDAIFDELPFIKIFIDTYGEKNYKLEGSSYSTGGLGFAFQKGSPLASFISTAILELTGSGAMHAIMTKNFGLEYSEQNYFPEISSYSSSIGVMNLAGLFIVSGSITLLALVFSAPAFQQLYASVSSRYRQNFVFPSPPSDGTDTSAQSVAETTVSGNLSTNAMPENSISIAIQRDDAEAANRNSSNIINTTVPMVYELFFHLVRHNNTGISILLCCLMILAKSNHASATDHVIEEVKIGLLLDLNSSLGKMVESCMKMAYSNFYKLHHYRTGLLFRTKNYHGVVEAALKAQELLNDEVRAILGPQTSPEAKYVVELATKTQVPVVSFSATRSSLSYVQSPHFIQMAGDDSSQSKAITVIVEGFGWQEVVIVYEDTGYQDGFVQYLSDAMREAGIRISWTRAISISANDSQIVDELRKLKAASCRVFLVHMTSLLGSRIFINANTAGMMSEGYAWLTTDVLSNLFGSMDVTVIDAMQGVLGIRPYAPKSIDLTSFKMRWERELQCAKPKVELNIFGLWAYDAIWALAMAIERMGLINSSYVNMTQQHNANLPENLGSSEVGPILLKEIAHTRFKGLTGEFNLVKGQLQISAYEILHVIGNGERPVGYWTPNRGLSRDPDAANISSKYSTSVNVLRSIIWPGDSIVKPMYWAVPTSGRRLRVGVPVKEGFAEFVKLKQFQNTAEYNITGFCADVFRELLFHLPFNIDDPQYIPYGDLTVGKSAGSYDDLLTQLEKKKYDIVVADITILPERAQRVDFSTPYLESQVVMLRQVKYDEVNDIWIFVSPFSSDLWLTIAVSCLFTGAVILILEHRANDPEKLEKAFWFPFGSLVFAERNLVTSKWSQFVFVIWLFTAYIVMQSYTANLSSNMTISRLQHSTDKLYCIGFQKGSFVKEMLTKRLDFNVSRIKSYSSVEQYHDALSRGCHNGGVDAILDELPFIKIFLDTYGKTNYKLLGSPYRTGGIGFALPKGSALTPHISMALLNLTGDGLMHAFKTKNFGPEYSDGDYSFDTASRISSFGTRDLAGLFIISGTLGILAVLLSAPWFQPKISFMSTHDKSSSVTSSEAGETESSVHSTAETRDDMPPKSDENSDSDYVIVQDDISTSIT</sequence>
<dbReference type="Pfam" id="PF10613">
    <property type="entry name" value="Lig_chan-Glu_bd"/>
    <property type="match status" value="1"/>
</dbReference>
<dbReference type="SUPFAM" id="SSF53850">
    <property type="entry name" value="Periplasmic binding protein-like II"/>
    <property type="match status" value="2"/>
</dbReference>
<keyword evidence="4 12" id="KW-1133">Transmembrane helix</keyword>
<feature type="compositionally biased region" description="Polar residues" evidence="11">
    <location>
        <begin position="1770"/>
        <end position="1781"/>
    </location>
</feature>
<feature type="transmembrane region" description="Helical" evidence="12">
    <location>
        <begin position="626"/>
        <end position="651"/>
    </location>
</feature>
<dbReference type="PANTHER" id="PTHR34836:SF7">
    <property type="entry name" value="RECEPTOR LIGAND BINDING REGION DOMAIN-CONTAINING PROTEIN"/>
    <property type="match status" value="1"/>
</dbReference>
<dbReference type="Gene3D" id="3.40.190.10">
    <property type="entry name" value="Periplasmic binding protein-like II"/>
    <property type="match status" value="2"/>
</dbReference>
<comment type="subcellular location">
    <subcellularLocation>
        <location evidence="1">Membrane</location>
        <topology evidence="1">Multi-pass membrane protein</topology>
    </subcellularLocation>
</comment>
<dbReference type="CDD" id="cd19990">
    <property type="entry name" value="PBP1_GABAb_receptor_plant"/>
    <property type="match status" value="2"/>
</dbReference>
<feature type="transmembrane region" description="Helical" evidence="12">
    <location>
        <begin position="802"/>
        <end position="824"/>
    </location>
</feature>
<organism evidence="14">
    <name type="scientific">Daucus carota subsp. sativus</name>
    <name type="common">Carrot</name>
    <dbReference type="NCBI Taxonomy" id="79200"/>
    <lineage>
        <taxon>Eukaryota</taxon>
        <taxon>Viridiplantae</taxon>
        <taxon>Streptophyta</taxon>
        <taxon>Embryophyta</taxon>
        <taxon>Tracheophyta</taxon>
        <taxon>Spermatophyta</taxon>
        <taxon>Magnoliopsida</taxon>
        <taxon>eudicotyledons</taxon>
        <taxon>Gunneridae</taxon>
        <taxon>Pentapetalae</taxon>
        <taxon>asterids</taxon>
        <taxon>campanulids</taxon>
        <taxon>Apiales</taxon>
        <taxon>Apiaceae</taxon>
        <taxon>Apioideae</taxon>
        <taxon>Scandiceae</taxon>
        <taxon>Daucinae</taxon>
        <taxon>Daucus</taxon>
        <taxon>Daucus sect. Daucus</taxon>
    </lineage>
</organism>
<comment type="caution">
    <text evidence="14">The sequence shown here is derived from an EMBL/GenBank/DDBJ whole genome shotgun (WGS) entry which is preliminary data.</text>
</comment>
<protein>
    <recommendedName>
        <fullName evidence="13">Ionotropic glutamate receptor C-terminal domain-containing protein</fullName>
    </recommendedName>
</protein>
<evidence type="ECO:0000256" key="3">
    <source>
        <dbReference type="ARBA" id="ARBA00022692"/>
    </source>
</evidence>
<name>A0A166C2H0_DAUCS</name>
<evidence type="ECO:0000256" key="8">
    <source>
        <dbReference type="ARBA" id="ARBA00023180"/>
    </source>
</evidence>
<reference evidence="14" key="1">
    <citation type="journal article" date="2016" name="Nat. Genet.">
        <title>A high-quality carrot genome assembly provides new insights into carotenoid accumulation and asterid genome evolution.</title>
        <authorList>
            <person name="Iorizzo M."/>
            <person name="Ellison S."/>
            <person name="Senalik D."/>
            <person name="Zeng P."/>
            <person name="Satapoomin P."/>
            <person name="Huang J."/>
            <person name="Bowman M."/>
            <person name="Iovene M."/>
            <person name="Sanseverino W."/>
            <person name="Cavagnaro P."/>
            <person name="Yildiz M."/>
            <person name="Macko-Podgorni A."/>
            <person name="Moranska E."/>
            <person name="Grzebelus E."/>
            <person name="Grzebelus D."/>
            <person name="Ashrafi H."/>
            <person name="Zheng Z."/>
            <person name="Cheng S."/>
            <person name="Spooner D."/>
            <person name="Van Deynze A."/>
            <person name="Simon P."/>
        </authorList>
    </citation>
    <scope>NUCLEOTIDE SEQUENCE [LARGE SCALE GENOMIC DNA]</scope>
    <source>
        <tissue evidence="14">Leaf</tissue>
    </source>
</reference>
<dbReference type="EMBL" id="LNRQ01000003">
    <property type="protein sequence ID" value="KZN03199.1"/>
    <property type="molecule type" value="Genomic_DNA"/>
</dbReference>
<accession>A0A166C2H0</accession>
<dbReference type="Pfam" id="PF00060">
    <property type="entry name" value="Lig_chan"/>
    <property type="match status" value="2"/>
</dbReference>
<keyword evidence="7" id="KW-0675">Receptor</keyword>
<dbReference type="Pfam" id="PF01094">
    <property type="entry name" value="ANF_receptor"/>
    <property type="match status" value="2"/>
</dbReference>
<dbReference type="InterPro" id="IPR001828">
    <property type="entry name" value="ANF_lig-bd_rcpt"/>
</dbReference>
<evidence type="ECO:0000256" key="6">
    <source>
        <dbReference type="ARBA" id="ARBA00023136"/>
    </source>
</evidence>
<dbReference type="Gramene" id="KZN03199">
    <property type="protein sequence ID" value="KZN03199"/>
    <property type="gene ID" value="DCAR_011955"/>
</dbReference>
<dbReference type="SMART" id="SM00079">
    <property type="entry name" value="PBPe"/>
    <property type="match status" value="2"/>
</dbReference>
<evidence type="ECO:0000256" key="1">
    <source>
        <dbReference type="ARBA" id="ARBA00004141"/>
    </source>
</evidence>
<dbReference type="InterPro" id="IPR044440">
    <property type="entry name" value="GABAb_receptor_plant_PBP1"/>
</dbReference>
<keyword evidence="3 12" id="KW-0812">Transmembrane</keyword>
<dbReference type="FunFam" id="3.40.50.2300:FF:000081">
    <property type="entry name" value="Glutamate receptor"/>
    <property type="match status" value="1"/>
</dbReference>
<dbReference type="Gene3D" id="1.10.287.70">
    <property type="match status" value="2"/>
</dbReference>
<dbReference type="OMA" id="FSEEVWI"/>
<feature type="compositionally biased region" description="Basic and acidic residues" evidence="11">
    <location>
        <begin position="1782"/>
        <end position="1794"/>
    </location>
</feature>
<evidence type="ECO:0000256" key="12">
    <source>
        <dbReference type="SAM" id="Phobius"/>
    </source>
</evidence>
<dbReference type="GO" id="GO:0015276">
    <property type="term" value="F:ligand-gated monoatomic ion channel activity"/>
    <property type="evidence" value="ECO:0007669"/>
    <property type="project" value="InterPro"/>
</dbReference>
<dbReference type="CDD" id="cd13686">
    <property type="entry name" value="GluR_Plant"/>
    <property type="match status" value="1"/>
</dbReference>
<feature type="domain" description="Ionotropic glutamate receptor C-terminal" evidence="13">
    <location>
        <begin position="438"/>
        <end position="779"/>
    </location>
</feature>
<feature type="transmembrane region" description="Helical" evidence="12">
    <location>
        <begin position="1549"/>
        <end position="1568"/>
    </location>
</feature>
<dbReference type="InterPro" id="IPR001638">
    <property type="entry name" value="Solute-binding_3/MltF_N"/>
</dbReference>
<keyword evidence="5" id="KW-0406">Ion transport</keyword>
<dbReference type="Pfam" id="PF00497">
    <property type="entry name" value="SBP_bac_3"/>
    <property type="match status" value="1"/>
</dbReference>
<feature type="region of interest" description="Disordered" evidence="11">
    <location>
        <begin position="1760"/>
        <end position="1812"/>
    </location>
</feature>
<dbReference type="InterPro" id="IPR019594">
    <property type="entry name" value="Glu/Gly-bd"/>
</dbReference>